<protein>
    <submittedName>
        <fullName evidence="3">Polyketide synthase dehydratase</fullName>
    </submittedName>
</protein>
<dbReference type="Pfam" id="PF08659">
    <property type="entry name" value="KR"/>
    <property type="match status" value="1"/>
</dbReference>
<reference evidence="4" key="1">
    <citation type="submission" date="2017-04" db="EMBL/GenBank/DDBJ databases">
        <authorList>
            <person name="Varghese N."/>
            <person name="Submissions S."/>
        </authorList>
    </citation>
    <scope>NUCLEOTIDE SEQUENCE [LARGE SCALE GENOMIC DNA]</scope>
    <source>
        <strain evidence="4">RKEM611</strain>
    </source>
</reference>
<dbReference type="InterPro" id="IPR050091">
    <property type="entry name" value="PKS_NRPS_Biosynth_Enz"/>
</dbReference>
<evidence type="ECO:0000256" key="1">
    <source>
        <dbReference type="ARBA" id="ARBA00022679"/>
    </source>
</evidence>
<dbReference type="GO" id="GO:0004312">
    <property type="term" value="F:fatty acid synthase activity"/>
    <property type="evidence" value="ECO:0007669"/>
    <property type="project" value="TreeGrafter"/>
</dbReference>
<dbReference type="Pfam" id="PF14765">
    <property type="entry name" value="PS-DH"/>
    <property type="match status" value="1"/>
</dbReference>
<proteinExistence type="predicted"/>
<keyword evidence="1" id="KW-0808">Transferase</keyword>
<sequence>MPGFQKAIPTEVLPIMILDDGRGVAAELARLLQNHHLHAKVVKKLTGHEQSLVDLSALFAKSDQAFSLFQHARVIARNCQDTSGIYMVAQGHGFIPEEGLGINQYQGATGAIPLAKTMAKELPQLICKGVNLDATEDSKSFAKQLFEELIYGGHDIDIAYRNGQRYLVDITSFDVTSFNKSWQPLNDHDVVLVSGGARGVTASCIQALAETKPLKIAILGRSPLNVDQDRWQPCRTQKDLMTALFQEAKDAGESPQVPAIKNLVDKVLREREVKANLKAMEDAGSQVAYYPVDVTNQDDIKEIINQIQSSWGPIKGLVHGAGVLADKLIKDKSDDDFKWVYKTKVLGLENLLAAGLESSLTHLCVFSSVAGRVGNLGQADYAMANERLNKICQDLQGRRPNLVVKSLGWGPWDGGMVTDSLKKHFAAQGISVIPLDEGAKIFVNQLQNGDGQVEIVVGSAMELARAETGPLDYSILVSEAQHPYLKSHQVKGRVVVPVVLLVEWISRLTESFAKQGELHQIKVYKGIIIDDFELGEWIQVRIENDQIQAFHQGKLCFGARLRQKTERPHQRTVLSSSCPWHRDLSPYDDALFHGHDFQVIRRLDHASSEGCQGTLAASASLDGQDRAWNTNCAVLDGGLQLAVTWFKDKTSMDSLPTDIEAVQVFESPKFGEDVTCYLTLRHQTKLKSQWDIDYEDDQGRTLARITGLSIHAVPTGY</sequence>
<dbReference type="SUPFAM" id="SSF51735">
    <property type="entry name" value="NAD(P)-binding Rossmann-fold domains"/>
    <property type="match status" value="1"/>
</dbReference>
<dbReference type="PANTHER" id="PTHR43775">
    <property type="entry name" value="FATTY ACID SYNTHASE"/>
    <property type="match status" value="1"/>
</dbReference>
<dbReference type="STRING" id="1513793.SAMN06296036_12210"/>
<dbReference type="CDD" id="cd08953">
    <property type="entry name" value="KR_2_SDR_x"/>
    <property type="match status" value="1"/>
</dbReference>
<evidence type="ECO:0000259" key="2">
    <source>
        <dbReference type="SMART" id="SM00822"/>
    </source>
</evidence>
<dbReference type="EMBL" id="FWZT01000022">
    <property type="protein sequence ID" value="SMF64151.1"/>
    <property type="molecule type" value="Genomic_DNA"/>
</dbReference>
<dbReference type="SMART" id="SM00822">
    <property type="entry name" value="PKS_KR"/>
    <property type="match status" value="1"/>
</dbReference>
<gene>
    <name evidence="3" type="ORF">SAMN06296036_12210</name>
</gene>
<dbReference type="AlphaFoldDB" id="A0A1Y6CPK4"/>
<dbReference type="InterPro" id="IPR042104">
    <property type="entry name" value="PKS_dehydratase_sf"/>
</dbReference>
<evidence type="ECO:0000313" key="4">
    <source>
        <dbReference type="Proteomes" id="UP000192907"/>
    </source>
</evidence>
<dbReference type="Gene3D" id="3.40.50.720">
    <property type="entry name" value="NAD(P)-binding Rossmann-like Domain"/>
    <property type="match status" value="1"/>
</dbReference>
<dbReference type="Pfam" id="PF21089">
    <property type="entry name" value="PKS_DH_N"/>
    <property type="match status" value="1"/>
</dbReference>
<dbReference type="InterPro" id="IPR036291">
    <property type="entry name" value="NAD(P)-bd_dom_sf"/>
</dbReference>
<dbReference type="PANTHER" id="PTHR43775:SF51">
    <property type="entry name" value="INACTIVE PHENOLPHTHIOCEROL SYNTHESIS POLYKETIDE SYNTHASE TYPE I PKS1-RELATED"/>
    <property type="match status" value="1"/>
</dbReference>
<dbReference type="Gene3D" id="3.10.129.110">
    <property type="entry name" value="Polyketide synthase dehydratase"/>
    <property type="match status" value="1"/>
</dbReference>
<dbReference type="InterPro" id="IPR057326">
    <property type="entry name" value="KR_dom"/>
</dbReference>
<dbReference type="GO" id="GO:0006633">
    <property type="term" value="P:fatty acid biosynthetic process"/>
    <property type="evidence" value="ECO:0007669"/>
    <property type="project" value="TreeGrafter"/>
</dbReference>
<dbReference type="InterPro" id="IPR013968">
    <property type="entry name" value="PKS_KR"/>
</dbReference>
<name>A0A1Y6CPK4_9BACT</name>
<dbReference type="OrthoDB" id="7617297at2"/>
<dbReference type="Proteomes" id="UP000192907">
    <property type="component" value="Unassembled WGS sequence"/>
</dbReference>
<organism evidence="3 4">
    <name type="scientific">Pseudobacteriovorax antillogorgiicola</name>
    <dbReference type="NCBI Taxonomy" id="1513793"/>
    <lineage>
        <taxon>Bacteria</taxon>
        <taxon>Pseudomonadati</taxon>
        <taxon>Bdellovibrionota</taxon>
        <taxon>Oligoflexia</taxon>
        <taxon>Oligoflexales</taxon>
        <taxon>Pseudobacteriovoracaceae</taxon>
        <taxon>Pseudobacteriovorax</taxon>
    </lineage>
</organism>
<keyword evidence="4" id="KW-1185">Reference proteome</keyword>
<feature type="domain" description="Ketoreductase" evidence="2">
    <location>
        <begin position="189"/>
        <end position="415"/>
    </location>
</feature>
<accession>A0A1Y6CPK4</accession>
<dbReference type="InterPro" id="IPR049551">
    <property type="entry name" value="PKS_DH_C"/>
</dbReference>
<evidence type="ECO:0000313" key="3">
    <source>
        <dbReference type="EMBL" id="SMF64151.1"/>
    </source>
</evidence>
<dbReference type="InterPro" id="IPR049552">
    <property type="entry name" value="PKS_DH_N"/>
</dbReference>
<dbReference type="RefSeq" id="WP_132323299.1">
    <property type="nucleotide sequence ID" value="NZ_FWZT01000022.1"/>
</dbReference>